<feature type="compositionally biased region" description="Basic and acidic residues" evidence="1">
    <location>
        <begin position="66"/>
        <end position="94"/>
    </location>
</feature>
<keyword evidence="3" id="KW-1185">Reference proteome</keyword>
<dbReference type="Proteomes" id="UP000018936">
    <property type="component" value="Unassembled WGS sequence"/>
</dbReference>
<dbReference type="EMBL" id="AZIM01004052">
    <property type="protein sequence ID" value="ETE61262.1"/>
    <property type="molecule type" value="Genomic_DNA"/>
</dbReference>
<feature type="compositionally biased region" description="Basic and acidic residues" evidence="1">
    <location>
        <begin position="33"/>
        <end position="57"/>
    </location>
</feature>
<protein>
    <submittedName>
        <fullName evidence="2">Uncharacterized protein</fullName>
    </submittedName>
</protein>
<sequence>MEFASRSDFCQSIHKNQEVFKGPARCSFQGTYPRDRRRGEGKRGRESKGERERERKGREGRRGKRGVKEGREGKRGREGKKEGEEKEEGRKEGR</sequence>
<organism evidence="2 3">
    <name type="scientific">Ophiophagus hannah</name>
    <name type="common">King cobra</name>
    <name type="synonym">Naja hannah</name>
    <dbReference type="NCBI Taxonomy" id="8665"/>
    <lineage>
        <taxon>Eukaryota</taxon>
        <taxon>Metazoa</taxon>
        <taxon>Chordata</taxon>
        <taxon>Craniata</taxon>
        <taxon>Vertebrata</taxon>
        <taxon>Euteleostomi</taxon>
        <taxon>Lepidosauria</taxon>
        <taxon>Squamata</taxon>
        <taxon>Bifurcata</taxon>
        <taxon>Unidentata</taxon>
        <taxon>Episquamata</taxon>
        <taxon>Toxicofera</taxon>
        <taxon>Serpentes</taxon>
        <taxon>Colubroidea</taxon>
        <taxon>Elapidae</taxon>
        <taxon>Elapinae</taxon>
        <taxon>Ophiophagus</taxon>
    </lineage>
</organism>
<evidence type="ECO:0000313" key="2">
    <source>
        <dbReference type="EMBL" id="ETE61262.1"/>
    </source>
</evidence>
<evidence type="ECO:0000313" key="3">
    <source>
        <dbReference type="Proteomes" id="UP000018936"/>
    </source>
</evidence>
<comment type="caution">
    <text evidence="2">The sequence shown here is derived from an EMBL/GenBank/DDBJ whole genome shotgun (WGS) entry which is preliminary data.</text>
</comment>
<accession>V8NI84</accession>
<name>V8NI84_OPHHA</name>
<evidence type="ECO:0000256" key="1">
    <source>
        <dbReference type="SAM" id="MobiDB-lite"/>
    </source>
</evidence>
<feature type="non-terminal residue" evidence="2">
    <location>
        <position position="1"/>
    </location>
</feature>
<reference evidence="2 3" key="1">
    <citation type="journal article" date="2013" name="Proc. Natl. Acad. Sci. U.S.A.">
        <title>The king cobra genome reveals dynamic gene evolution and adaptation in the snake venom system.</title>
        <authorList>
            <person name="Vonk F.J."/>
            <person name="Casewell N.R."/>
            <person name="Henkel C.V."/>
            <person name="Heimberg A.M."/>
            <person name="Jansen H.J."/>
            <person name="McCleary R.J."/>
            <person name="Kerkkamp H.M."/>
            <person name="Vos R.A."/>
            <person name="Guerreiro I."/>
            <person name="Calvete J.J."/>
            <person name="Wuster W."/>
            <person name="Woods A.E."/>
            <person name="Logan J.M."/>
            <person name="Harrison R.A."/>
            <person name="Castoe T.A."/>
            <person name="de Koning A.P."/>
            <person name="Pollock D.D."/>
            <person name="Yandell M."/>
            <person name="Calderon D."/>
            <person name="Renjifo C."/>
            <person name="Currier R.B."/>
            <person name="Salgado D."/>
            <person name="Pla D."/>
            <person name="Sanz L."/>
            <person name="Hyder A.S."/>
            <person name="Ribeiro J.M."/>
            <person name="Arntzen J.W."/>
            <person name="van den Thillart G.E."/>
            <person name="Boetzer M."/>
            <person name="Pirovano W."/>
            <person name="Dirks R.P."/>
            <person name="Spaink H.P."/>
            <person name="Duboule D."/>
            <person name="McGlinn E."/>
            <person name="Kini R.M."/>
            <person name="Richardson M.K."/>
        </authorList>
    </citation>
    <scope>NUCLEOTIDE SEQUENCE</scope>
    <source>
        <tissue evidence="2">Blood</tissue>
    </source>
</reference>
<gene>
    <name evidence="2" type="ORF">L345_12990</name>
</gene>
<proteinExistence type="predicted"/>
<feature type="region of interest" description="Disordered" evidence="1">
    <location>
        <begin position="1"/>
        <end position="94"/>
    </location>
</feature>
<dbReference type="AlphaFoldDB" id="V8NI84"/>